<dbReference type="PIRSF" id="PIRSF005496">
    <property type="entry name" value="ATP_hel_hrpB"/>
    <property type="match status" value="1"/>
</dbReference>
<evidence type="ECO:0000256" key="3">
    <source>
        <dbReference type="ARBA" id="ARBA00022806"/>
    </source>
</evidence>
<protein>
    <submittedName>
        <fullName evidence="9">ATP-dependent helicase HrpB</fullName>
    </submittedName>
</protein>
<dbReference type="CDD" id="cd17990">
    <property type="entry name" value="DEXHc_HrpB"/>
    <property type="match status" value="1"/>
</dbReference>
<dbReference type="SUPFAM" id="SSF52540">
    <property type="entry name" value="P-loop containing nucleoside triphosphate hydrolases"/>
    <property type="match status" value="1"/>
</dbReference>
<dbReference type="SMART" id="SM00487">
    <property type="entry name" value="DEXDc"/>
    <property type="match status" value="1"/>
</dbReference>
<dbReference type="GO" id="GO:0003676">
    <property type="term" value="F:nucleic acid binding"/>
    <property type="evidence" value="ECO:0007669"/>
    <property type="project" value="InterPro"/>
</dbReference>
<dbReference type="PROSITE" id="PS51192">
    <property type="entry name" value="HELICASE_ATP_BIND_1"/>
    <property type="match status" value="1"/>
</dbReference>
<evidence type="ECO:0000256" key="5">
    <source>
        <dbReference type="SAM" id="MobiDB-lite"/>
    </source>
</evidence>
<proteinExistence type="predicted"/>
<dbReference type="PANTHER" id="PTHR43519">
    <property type="entry name" value="ATP-DEPENDENT RNA HELICASE HRPB"/>
    <property type="match status" value="1"/>
</dbReference>
<dbReference type="PANTHER" id="PTHR43519:SF1">
    <property type="entry name" value="ATP-DEPENDENT RNA HELICASE HRPB"/>
    <property type="match status" value="1"/>
</dbReference>
<dbReference type="GO" id="GO:0005524">
    <property type="term" value="F:ATP binding"/>
    <property type="evidence" value="ECO:0007669"/>
    <property type="project" value="UniProtKB-KW"/>
</dbReference>
<dbReference type="InterPro" id="IPR011545">
    <property type="entry name" value="DEAD/DEAH_box_helicase_dom"/>
</dbReference>
<dbReference type="Pfam" id="PF00270">
    <property type="entry name" value="DEAD"/>
    <property type="match status" value="1"/>
</dbReference>
<keyword evidence="3 9" id="KW-0347">Helicase</keyword>
<dbReference type="Pfam" id="PF08482">
    <property type="entry name" value="HrpB_C"/>
    <property type="match status" value="1"/>
</dbReference>
<dbReference type="GO" id="GO:0016787">
    <property type="term" value="F:hydrolase activity"/>
    <property type="evidence" value="ECO:0007669"/>
    <property type="project" value="UniProtKB-KW"/>
</dbReference>
<sequence length="823" mass="92740">MTLPIESVLPELAKAFPAARVVIEAPPGAGKSTQLPLFLLQQGVADDGLIVMLQPRRVAALNIAHYLAKQLGEPVGEQVGYTVRGDSKRSKATQLLIITEGVLVRWLQDDPELSGIGTLIFDEFHERNLHSDLSLALVIDALPLRPDLNLLIMSATLPAESLKVWLENYCEKVQVLRSEGRSYPVEHHYRPPSHVTQWLTELPKVVVEAFAVAEKGVLVFLPGVYEIQKVAGELSQRLQPATLILPLHGRIPLQQQRQVLKATDEKRIILATNIAETSLTLDGIDVVVDSGRERRAQYLPQYGLSQLVTQRIAKASATQRAGRAGRQQAGQCFRLWSRSDEHGFAEYAPPDVATQDLSALMLDVLRWGTQVKQLAWFSQPEPGHCAAAIDFLTSTGLLEHGQLTSKARQLEVGGSDPRVLLVANAAKQLSEKQQAAMACTLATIEEPQSSIKSVDLAERTRAHFQQRDQFALWQQRWRYWLNYFGLTDSSGCHEKIGDDGLSEALLQGYPDRVAKFDATRGDFQLACGGRVSGDSSRLKQPSWAVIFDVTFHEQSSLGRSRCLLPVDDILPLLKAAGIAPKVSQTSEWFGEKQQLRQITREKLGAIVLSEKVSNAPVNDEQRAQAFCLWLRENGLDRLNWSRRSQQLQRRIHWLQQVGGELLSYDMTTEGLLSTLEQWAVPYWTSVRSLKQLQQWDPYEALCYFLDYSELQRLNSACPEWWQTPTERKVFINYLDDNPRVEVKLQEMFGVSESPKIIDNRQVVTVDLLSPAGRLLQRTNDLSSFWQNAYADVRKEMRGRYPKHPWPEDPLNATATFKTKRQQQ</sequence>
<dbReference type="InterPro" id="IPR014001">
    <property type="entry name" value="Helicase_ATP-bd"/>
</dbReference>
<evidence type="ECO:0000313" key="10">
    <source>
        <dbReference type="Proteomes" id="UP000621390"/>
    </source>
</evidence>
<dbReference type="InterPro" id="IPR049614">
    <property type="entry name" value="HrpB_DEXH"/>
</dbReference>
<evidence type="ECO:0000259" key="6">
    <source>
        <dbReference type="PROSITE" id="PS51192"/>
    </source>
</evidence>
<keyword evidence="2" id="KW-0378">Hydrolase</keyword>
<feature type="domain" description="Helicase C-terminal" evidence="7">
    <location>
        <begin position="206"/>
        <end position="368"/>
    </location>
</feature>
<evidence type="ECO:0000313" key="11">
    <source>
        <dbReference type="Proteomes" id="UP000655994"/>
    </source>
</evidence>
<dbReference type="InterPro" id="IPR013689">
    <property type="entry name" value="RNA_helicase_ATP-dep_HrpB_C"/>
</dbReference>
<dbReference type="Gene3D" id="3.40.50.300">
    <property type="entry name" value="P-loop containing nucleotide triphosphate hydrolases"/>
    <property type="match status" value="2"/>
</dbReference>
<dbReference type="Proteomes" id="UP000655994">
    <property type="component" value="Unassembled WGS sequence"/>
</dbReference>
<dbReference type="NCBIfam" id="TIGR01970">
    <property type="entry name" value="DEAH_box_HrpB"/>
    <property type="match status" value="1"/>
</dbReference>
<keyword evidence="4" id="KW-0067">ATP-binding</keyword>
<evidence type="ECO:0000256" key="4">
    <source>
        <dbReference type="ARBA" id="ARBA00022840"/>
    </source>
</evidence>
<dbReference type="InterPro" id="IPR027417">
    <property type="entry name" value="P-loop_NTPase"/>
</dbReference>
<name>A0A8I1GCM3_9GAMM</name>
<keyword evidence="11" id="KW-1185">Reference proteome</keyword>
<dbReference type="CDD" id="cd18791">
    <property type="entry name" value="SF2_C_RHA"/>
    <property type="match status" value="1"/>
</dbReference>
<evidence type="ECO:0000313" key="8">
    <source>
        <dbReference type="EMBL" id="MBJ7266660.1"/>
    </source>
</evidence>
<evidence type="ECO:0000256" key="2">
    <source>
        <dbReference type="ARBA" id="ARBA00022801"/>
    </source>
</evidence>
<dbReference type="PROSITE" id="PS51194">
    <property type="entry name" value="HELICASE_CTER"/>
    <property type="match status" value="1"/>
</dbReference>
<dbReference type="Proteomes" id="UP000621390">
    <property type="component" value="Unassembled WGS sequence"/>
</dbReference>
<dbReference type="InterPro" id="IPR010225">
    <property type="entry name" value="HrpB"/>
</dbReference>
<dbReference type="AlphaFoldDB" id="A0A8I1GCM3"/>
<comment type="caution">
    <text evidence="9">The sequence shown here is derived from an EMBL/GenBank/DDBJ whole genome shotgun (WGS) entry which is preliminary data.</text>
</comment>
<reference evidence="9 11" key="1">
    <citation type="submission" date="2020-09" db="EMBL/GenBank/DDBJ databases">
        <title>Draft Genomes of Bacterial Isolates from North Pond Shallow Sediments.</title>
        <authorList>
            <person name="Kiel Reese B."/>
            <person name="Mullis M."/>
            <person name="Weisend R.E."/>
        </authorList>
    </citation>
    <scope>NUCLEOTIDE SEQUENCE</scope>
    <source>
        <strain evidence="9">KJE-2</strain>
        <strain evidence="8 11">KJE-3</strain>
    </source>
</reference>
<organism evidence="9 10">
    <name type="scientific">Idiomarina abyssalis</name>
    <dbReference type="NCBI Taxonomy" id="86102"/>
    <lineage>
        <taxon>Bacteria</taxon>
        <taxon>Pseudomonadati</taxon>
        <taxon>Pseudomonadota</taxon>
        <taxon>Gammaproteobacteria</taxon>
        <taxon>Alteromonadales</taxon>
        <taxon>Idiomarinaceae</taxon>
        <taxon>Idiomarina</taxon>
    </lineage>
</organism>
<dbReference type="GO" id="GO:0004386">
    <property type="term" value="F:helicase activity"/>
    <property type="evidence" value="ECO:0007669"/>
    <property type="project" value="UniProtKB-KW"/>
</dbReference>
<evidence type="ECO:0000256" key="1">
    <source>
        <dbReference type="ARBA" id="ARBA00022741"/>
    </source>
</evidence>
<gene>
    <name evidence="9" type="primary">hrpB</name>
    <name evidence="8" type="ORF">JHC10_06840</name>
    <name evidence="9" type="ORF">JHC11_06220</name>
</gene>
<dbReference type="EMBL" id="JAEMOS010000020">
    <property type="protein sequence ID" value="MBJ7266660.1"/>
    <property type="molecule type" value="Genomic_DNA"/>
</dbReference>
<feature type="domain" description="Helicase ATP-binding" evidence="6">
    <location>
        <begin position="12"/>
        <end position="175"/>
    </location>
</feature>
<keyword evidence="1" id="KW-0547">Nucleotide-binding</keyword>
<feature type="region of interest" description="Disordered" evidence="5">
    <location>
        <begin position="800"/>
        <end position="823"/>
    </location>
</feature>
<accession>A0A8I1GCM3</accession>
<dbReference type="InterPro" id="IPR001650">
    <property type="entry name" value="Helicase_C-like"/>
</dbReference>
<evidence type="ECO:0000259" key="7">
    <source>
        <dbReference type="PROSITE" id="PS51194"/>
    </source>
</evidence>
<dbReference type="EMBL" id="JAEMOP010000002">
    <property type="protein sequence ID" value="MBJ7315583.1"/>
    <property type="molecule type" value="Genomic_DNA"/>
</dbReference>
<dbReference type="SMART" id="SM00490">
    <property type="entry name" value="HELICc"/>
    <property type="match status" value="1"/>
</dbReference>
<evidence type="ECO:0000313" key="9">
    <source>
        <dbReference type="EMBL" id="MBJ7315583.1"/>
    </source>
</evidence>
<dbReference type="Pfam" id="PF00271">
    <property type="entry name" value="Helicase_C"/>
    <property type="match status" value="1"/>
</dbReference>
<dbReference type="RefSeq" id="WP_199494284.1">
    <property type="nucleotide sequence ID" value="NZ_JAEMOO010000007.1"/>
</dbReference>
<dbReference type="FunFam" id="3.40.50.300:FF:002125">
    <property type="entry name" value="ATP-dependent helicase HrpB"/>
    <property type="match status" value="1"/>
</dbReference>